<sequence>MVKIKSIPDPKLKELPANILKLEALQELVLADNQLSLLPEEISECINLHI</sequence>
<gene>
    <name evidence="1" type="ORF">AN2V17_30680</name>
</gene>
<protein>
    <submittedName>
        <fullName evidence="1">Uncharacterized protein</fullName>
    </submittedName>
</protein>
<organism evidence="1 2">
    <name type="scientific">Vallitalea maricola</name>
    <dbReference type="NCBI Taxonomy" id="3074433"/>
    <lineage>
        <taxon>Bacteria</taxon>
        <taxon>Bacillati</taxon>
        <taxon>Bacillota</taxon>
        <taxon>Clostridia</taxon>
        <taxon>Lachnospirales</taxon>
        <taxon>Vallitaleaceae</taxon>
        <taxon>Vallitalea</taxon>
    </lineage>
</organism>
<proteinExistence type="predicted"/>
<dbReference type="EMBL" id="BTPU01000053">
    <property type="protein sequence ID" value="GMQ63832.1"/>
    <property type="molecule type" value="Genomic_DNA"/>
</dbReference>
<name>A0ACB5UMI1_9FIRM</name>
<reference evidence="1" key="1">
    <citation type="submission" date="2023-09" db="EMBL/GenBank/DDBJ databases">
        <title>Vallitalea sediminicola and Vallitalea maricola sp. nov., anaerobic bacteria isolated from marine sediment.</title>
        <authorList>
            <person name="Hirano S."/>
            <person name="Maeda A."/>
            <person name="Terahara T."/>
            <person name="Mori K."/>
            <person name="Hamada M."/>
            <person name="Matsumoto R."/>
            <person name="Kobayashi T."/>
        </authorList>
    </citation>
    <scope>NUCLEOTIDE SEQUENCE</scope>
    <source>
        <strain evidence="1">AN17-2</strain>
    </source>
</reference>
<comment type="caution">
    <text evidence="1">The sequence shown here is derived from an EMBL/GenBank/DDBJ whole genome shotgun (WGS) entry which is preliminary data.</text>
</comment>
<evidence type="ECO:0000313" key="2">
    <source>
        <dbReference type="Proteomes" id="UP001374599"/>
    </source>
</evidence>
<dbReference type="Proteomes" id="UP001374599">
    <property type="component" value="Unassembled WGS sequence"/>
</dbReference>
<evidence type="ECO:0000313" key="1">
    <source>
        <dbReference type="EMBL" id="GMQ63832.1"/>
    </source>
</evidence>
<keyword evidence="2" id="KW-1185">Reference proteome</keyword>
<accession>A0ACB5UMI1</accession>